<dbReference type="SUPFAM" id="SSF69572">
    <property type="entry name" value="Activating enzymes of the ubiquitin-like proteins"/>
    <property type="match status" value="1"/>
</dbReference>
<accession>A0A915SSG9</accession>
<dbReference type="InterPro" id="IPR000594">
    <property type="entry name" value="ThiF_NAD_FAD-bd"/>
</dbReference>
<dbReference type="GO" id="GO:0061503">
    <property type="term" value="F:tRNA threonylcarbamoyladenosine dehydratase"/>
    <property type="evidence" value="ECO:0007669"/>
    <property type="project" value="TreeGrafter"/>
</dbReference>
<keyword evidence="1" id="KW-0175">Coiled coil</keyword>
<feature type="domain" description="THIF-type NAD/FAD binding fold" evidence="3">
    <location>
        <begin position="10"/>
        <end position="221"/>
    </location>
</feature>
<dbReference type="AlphaFoldDB" id="A0A915SSG9"/>
<dbReference type="Gene3D" id="3.40.50.720">
    <property type="entry name" value="NAD(P)-binding Rossmann-like Domain"/>
    <property type="match status" value="1"/>
</dbReference>
<reference evidence="5" key="1">
    <citation type="journal article" date="2022" name="Int. J. Syst. Evol. Microbiol.">
        <title>Nanobdella aerobiophila gen. nov., sp. nov., a thermoacidophilic, obligate ectosymbiotic archaeon, and proposal of Nanobdellaceae fam. nov., Nanobdellales ord. nov. and Nanobdellia class. nov.</title>
        <authorList>
            <person name="Kato S."/>
            <person name="Ogasawara A."/>
            <person name="Itoh T."/>
            <person name="Sakai H.D."/>
            <person name="Shimizu M."/>
            <person name="Yuki M."/>
            <person name="Kaneko M."/>
            <person name="Takashina T."/>
            <person name="Ohkuma M."/>
        </authorList>
    </citation>
    <scope>NUCLEOTIDE SEQUENCE [LARGE SCALE GENOMIC DNA]</scope>
    <source>
        <strain evidence="5">MJ1</strain>
    </source>
</reference>
<keyword evidence="2" id="KW-0472">Membrane</keyword>
<dbReference type="GO" id="GO:0008641">
    <property type="term" value="F:ubiquitin-like modifier activating enzyme activity"/>
    <property type="evidence" value="ECO:0007669"/>
    <property type="project" value="InterPro"/>
</dbReference>
<evidence type="ECO:0000259" key="3">
    <source>
        <dbReference type="Pfam" id="PF00899"/>
    </source>
</evidence>
<evidence type="ECO:0000256" key="1">
    <source>
        <dbReference type="SAM" id="Coils"/>
    </source>
</evidence>
<dbReference type="RefSeq" id="WP_258393429.1">
    <property type="nucleotide sequence ID" value="NZ_AP019769.1"/>
</dbReference>
<dbReference type="GeneID" id="74568176"/>
<evidence type="ECO:0000313" key="5">
    <source>
        <dbReference type="Proteomes" id="UP001055553"/>
    </source>
</evidence>
<gene>
    <name evidence="4" type="ORF">MJ1_0225</name>
</gene>
<dbReference type="KEGG" id="naer:MJ1_0225"/>
<keyword evidence="5" id="KW-1185">Reference proteome</keyword>
<feature type="transmembrane region" description="Helical" evidence="2">
    <location>
        <begin position="20"/>
        <end position="41"/>
    </location>
</feature>
<dbReference type="InterPro" id="IPR035985">
    <property type="entry name" value="Ubiquitin-activating_enz"/>
</dbReference>
<organism evidence="4 5">
    <name type="scientific">Nanobdella aerobiophila</name>
    <dbReference type="NCBI Taxonomy" id="2586965"/>
    <lineage>
        <taxon>Archaea</taxon>
        <taxon>Nanobdellota</taxon>
        <taxon>Nanobdellia</taxon>
        <taxon>Nanobdellales</taxon>
        <taxon>Nanobdellaceae</taxon>
        <taxon>Nanobdella</taxon>
    </lineage>
</organism>
<evidence type="ECO:0000256" key="2">
    <source>
        <dbReference type="SAM" id="Phobius"/>
    </source>
</evidence>
<dbReference type="GO" id="GO:0061504">
    <property type="term" value="P:cyclic threonylcarbamoyladenosine biosynthetic process"/>
    <property type="evidence" value="ECO:0007669"/>
    <property type="project" value="TreeGrafter"/>
</dbReference>
<dbReference type="PANTHER" id="PTHR43267">
    <property type="entry name" value="TRNA THREONYLCARBAMOYLADENOSINE DEHYDRATASE"/>
    <property type="match status" value="1"/>
</dbReference>
<dbReference type="Pfam" id="PF00899">
    <property type="entry name" value="ThiF"/>
    <property type="match status" value="1"/>
</dbReference>
<name>A0A915SSG9_9ARCH</name>
<dbReference type="InterPro" id="IPR045886">
    <property type="entry name" value="ThiF/MoeB/HesA"/>
</dbReference>
<dbReference type="EMBL" id="AP019769">
    <property type="protein sequence ID" value="BBL45396.1"/>
    <property type="molecule type" value="Genomic_DNA"/>
</dbReference>
<dbReference type="Proteomes" id="UP001055553">
    <property type="component" value="Chromosome"/>
</dbReference>
<keyword evidence="2" id="KW-0812">Transmembrane</keyword>
<dbReference type="PANTHER" id="PTHR43267:SF3">
    <property type="entry name" value="THIF PROTEIN"/>
    <property type="match status" value="1"/>
</dbReference>
<evidence type="ECO:0000313" key="4">
    <source>
        <dbReference type="EMBL" id="BBL45396.1"/>
    </source>
</evidence>
<sequence length="234" mass="27756">MDSFFISQRLFFGDKLNERIFNSSATIVGLGGLGSWIAEILTRIGIKRLNLVDFDIVEEKNLNRQNFTLKDRKKYKIDAIEERLKEIREDIDIKKYQKIHDDIFDTDIFFDAVDDINTKFLLNEYSVYLNKPYIFGSVVMSEGYVGLINPKDFCFYDIFSNKTNFMTCNLYGVDPASVIFASSLMVELFLKYLDRYNNGILYHFNLKRFDLYEVKVRKNNCKICVRKEYERIWK</sequence>
<proteinExistence type="predicted"/>
<protein>
    <submittedName>
        <fullName evidence="4">SAMP-activating enzyme E1</fullName>
    </submittedName>
</protein>
<feature type="coiled-coil region" evidence="1">
    <location>
        <begin position="70"/>
        <end position="97"/>
    </location>
</feature>
<keyword evidence="2" id="KW-1133">Transmembrane helix</keyword>